<keyword evidence="3" id="KW-1185">Reference proteome</keyword>
<dbReference type="STRING" id="29534.SAMN05444366_2914"/>
<dbReference type="EMBL" id="FRBY01000004">
    <property type="protein sequence ID" value="SHM33086.1"/>
    <property type="molecule type" value="Genomic_DNA"/>
</dbReference>
<proteinExistence type="predicted"/>
<name>A0A1M7HX44_9FLAO</name>
<keyword evidence="1" id="KW-1133">Transmembrane helix</keyword>
<reference evidence="3" key="1">
    <citation type="submission" date="2016-11" db="EMBL/GenBank/DDBJ databases">
        <authorList>
            <person name="Varghese N."/>
            <person name="Submissions S."/>
        </authorList>
    </citation>
    <scope>NUCLEOTIDE SEQUENCE [LARGE SCALE GENOMIC DNA]</scope>
    <source>
        <strain evidence="3">DSM 1811</strain>
    </source>
</reference>
<gene>
    <name evidence="2" type="ORF">SAMN05444366_2914</name>
</gene>
<evidence type="ECO:0000313" key="3">
    <source>
        <dbReference type="Proteomes" id="UP000184121"/>
    </source>
</evidence>
<organism evidence="2 3">
    <name type="scientific">Flavobacterium saccharophilum</name>
    <dbReference type="NCBI Taxonomy" id="29534"/>
    <lineage>
        <taxon>Bacteria</taxon>
        <taxon>Pseudomonadati</taxon>
        <taxon>Bacteroidota</taxon>
        <taxon>Flavobacteriia</taxon>
        <taxon>Flavobacteriales</taxon>
        <taxon>Flavobacteriaceae</taxon>
        <taxon>Flavobacterium</taxon>
    </lineage>
</organism>
<evidence type="ECO:0000256" key="1">
    <source>
        <dbReference type="SAM" id="Phobius"/>
    </source>
</evidence>
<keyword evidence="1" id="KW-0812">Transmembrane</keyword>
<dbReference type="Proteomes" id="UP000184121">
    <property type="component" value="Unassembled WGS sequence"/>
</dbReference>
<feature type="transmembrane region" description="Helical" evidence="1">
    <location>
        <begin position="34"/>
        <end position="54"/>
    </location>
</feature>
<evidence type="ECO:0000313" key="2">
    <source>
        <dbReference type="EMBL" id="SHM33086.1"/>
    </source>
</evidence>
<sequence>MQRQFNYIFELKKSTSIKFLKYHKMKITNNIDKLGLTGLFITAFFPLAVFHYLLLELLL</sequence>
<protein>
    <submittedName>
        <fullName evidence="2">Uncharacterized protein</fullName>
    </submittedName>
</protein>
<accession>A0A1M7HX44</accession>
<keyword evidence="1" id="KW-0472">Membrane</keyword>
<dbReference type="AlphaFoldDB" id="A0A1M7HX44"/>